<dbReference type="Gene3D" id="1.10.720.60">
    <property type="match status" value="1"/>
</dbReference>
<dbReference type="Proteomes" id="UP000799437">
    <property type="component" value="Unassembled WGS sequence"/>
</dbReference>
<feature type="compositionally biased region" description="Low complexity" evidence="1">
    <location>
        <begin position="151"/>
        <end position="163"/>
    </location>
</feature>
<dbReference type="InterPro" id="IPR036412">
    <property type="entry name" value="HAD-like_sf"/>
</dbReference>
<organism evidence="2 3">
    <name type="scientific">Pseudovirgaria hyperparasitica</name>
    <dbReference type="NCBI Taxonomy" id="470096"/>
    <lineage>
        <taxon>Eukaryota</taxon>
        <taxon>Fungi</taxon>
        <taxon>Dikarya</taxon>
        <taxon>Ascomycota</taxon>
        <taxon>Pezizomycotina</taxon>
        <taxon>Dothideomycetes</taxon>
        <taxon>Dothideomycetes incertae sedis</taxon>
        <taxon>Acrospermales</taxon>
        <taxon>Acrospermaceae</taxon>
        <taxon>Pseudovirgaria</taxon>
    </lineage>
</organism>
<sequence>MCSWRGSGLYAPCKGREGTICSIAFVKDVLYPYFTKALPQYLTTHWTDPTIQTLLPKLPSNVAHTPEALQAHFLDLVARDIKDPVLKELQGHIWTKGYTTTALTAPLYPDVIPFFHALRARVRPRTTTLAIYSSGSVQAQKLLFAHIDSTSFPPSHSESPSQPQDNKNNNKSKDITPYFHPHFYDTQNAGPKTDPASYTRILHSLGTTTSNTTTTTTTAAAAAAADKVTFFTDNPAEADAAQAAGLYVIVLVRPGNAVLGEGVRGRFACVEGFEGVLEGVV</sequence>
<gene>
    <name evidence="2" type="ORF">EJ05DRAFT_99542</name>
</gene>
<evidence type="ECO:0000313" key="3">
    <source>
        <dbReference type="Proteomes" id="UP000799437"/>
    </source>
</evidence>
<dbReference type="GO" id="GO:0019509">
    <property type="term" value="P:L-methionine salvage from methylthioadenosine"/>
    <property type="evidence" value="ECO:0007669"/>
    <property type="project" value="TreeGrafter"/>
</dbReference>
<dbReference type="OrthoDB" id="272500at2759"/>
<dbReference type="Gene3D" id="3.40.50.1000">
    <property type="entry name" value="HAD superfamily/HAD-like"/>
    <property type="match status" value="1"/>
</dbReference>
<accession>A0A6A6VZQ8</accession>
<feature type="region of interest" description="Disordered" evidence="1">
    <location>
        <begin position="151"/>
        <end position="177"/>
    </location>
</feature>
<dbReference type="PANTHER" id="PTHR20371:SF1">
    <property type="entry name" value="ENOLASE-PHOSPHATASE E1"/>
    <property type="match status" value="1"/>
</dbReference>
<evidence type="ECO:0000313" key="2">
    <source>
        <dbReference type="EMBL" id="KAF2755369.1"/>
    </source>
</evidence>
<protein>
    <submittedName>
        <fullName evidence="2">2,3-diketo-5-methylthio-1-phosphopentane phosphatase</fullName>
    </submittedName>
</protein>
<dbReference type="EMBL" id="ML996577">
    <property type="protein sequence ID" value="KAF2755369.1"/>
    <property type="molecule type" value="Genomic_DNA"/>
</dbReference>
<name>A0A6A6VZQ8_9PEZI</name>
<evidence type="ECO:0000256" key="1">
    <source>
        <dbReference type="SAM" id="MobiDB-lite"/>
    </source>
</evidence>
<dbReference type="AlphaFoldDB" id="A0A6A6VZQ8"/>
<reference evidence="2" key="1">
    <citation type="journal article" date="2020" name="Stud. Mycol.">
        <title>101 Dothideomycetes genomes: a test case for predicting lifestyles and emergence of pathogens.</title>
        <authorList>
            <person name="Haridas S."/>
            <person name="Albert R."/>
            <person name="Binder M."/>
            <person name="Bloem J."/>
            <person name="Labutti K."/>
            <person name="Salamov A."/>
            <person name="Andreopoulos B."/>
            <person name="Baker S."/>
            <person name="Barry K."/>
            <person name="Bills G."/>
            <person name="Bluhm B."/>
            <person name="Cannon C."/>
            <person name="Castanera R."/>
            <person name="Culley D."/>
            <person name="Daum C."/>
            <person name="Ezra D."/>
            <person name="Gonzalez J."/>
            <person name="Henrissat B."/>
            <person name="Kuo A."/>
            <person name="Liang C."/>
            <person name="Lipzen A."/>
            <person name="Lutzoni F."/>
            <person name="Magnuson J."/>
            <person name="Mondo S."/>
            <person name="Nolan M."/>
            <person name="Ohm R."/>
            <person name="Pangilinan J."/>
            <person name="Park H.-J."/>
            <person name="Ramirez L."/>
            <person name="Alfaro M."/>
            <person name="Sun H."/>
            <person name="Tritt A."/>
            <person name="Yoshinaga Y."/>
            <person name="Zwiers L.-H."/>
            <person name="Turgeon B."/>
            <person name="Goodwin S."/>
            <person name="Spatafora J."/>
            <person name="Crous P."/>
            <person name="Grigoriev I."/>
        </authorList>
    </citation>
    <scope>NUCLEOTIDE SEQUENCE</scope>
    <source>
        <strain evidence="2">CBS 121739</strain>
    </source>
</reference>
<dbReference type="RefSeq" id="XP_033597820.1">
    <property type="nucleotide sequence ID" value="XM_033750136.1"/>
</dbReference>
<dbReference type="GeneID" id="54491190"/>
<proteinExistence type="predicted"/>
<dbReference type="SUPFAM" id="SSF56784">
    <property type="entry name" value="HAD-like"/>
    <property type="match status" value="1"/>
</dbReference>
<dbReference type="GO" id="GO:0043874">
    <property type="term" value="F:acireductone synthase activity"/>
    <property type="evidence" value="ECO:0007669"/>
    <property type="project" value="TreeGrafter"/>
</dbReference>
<dbReference type="InterPro" id="IPR023214">
    <property type="entry name" value="HAD_sf"/>
</dbReference>
<dbReference type="PANTHER" id="PTHR20371">
    <property type="entry name" value="ENOLASE-PHOSPHATASE E1"/>
    <property type="match status" value="1"/>
</dbReference>
<keyword evidence="3" id="KW-1185">Reference proteome</keyword>